<proteinExistence type="inferred from homology"/>
<organism evidence="11 12">
    <name type="scientific">Oceanisphaera pacifica</name>
    <dbReference type="NCBI Taxonomy" id="2818389"/>
    <lineage>
        <taxon>Bacteria</taxon>
        <taxon>Pseudomonadati</taxon>
        <taxon>Pseudomonadota</taxon>
        <taxon>Gammaproteobacteria</taxon>
        <taxon>Aeromonadales</taxon>
        <taxon>Aeromonadaceae</taxon>
        <taxon>Oceanisphaera</taxon>
    </lineage>
</organism>
<dbReference type="InterPro" id="IPR036108">
    <property type="entry name" value="4pyrrol_syn_uPrphyn_synt_sf"/>
</dbReference>
<comment type="pathway">
    <text evidence="1 9">Porphyrin-containing compound metabolism; protoporphyrin-IX biosynthesis; coproporphyrinogen-III from 5-aminolevulinate: step 3/4.</text>
</comment>
<comment type="catalytic activity">
    <reaction evidence="8 9">
        <text>hydroxymethylbilane = uroporphyrinogen III + H2O</text>
        <dbReference type="Rhea" id="RHEA:18965"/>
        <dbReference type="ChEBI" id="CHEBI:15377"/>
        <dbReference type="ChEBI" id="CHEBI:57308"/>
        <dbReference type="ChEBI" id="CHEBI:57845"/>
        <dbReference type="EC" id="4.2.1.75"/>
    </reaction>
</comment>
<dbReference type="EMBL" id="JAGDFX010000017">
    <property type="protein sequence ID" value="MBO1520558.1"/>
    <property type="molecule type" value="Genomic_DNA"/>
</dbReference>
<evidence type="ECO:0000256" key="2">
    <source>
        <dbReference type="ARBA" id="ARBA00008133"/>
    </source>
</evidence>
<evidence type="ECO:0000259" key="10">
    <source>
        <dbReference type="Pfam" id="PF02602"/>
    </source>
</evidence>
<evidence type="ECO:0000256" key="7">
    <source>
        <dbReference type="ARBA" id="ARBA00040167"/>
    </source>
</evidence>
<evidence type="ECO:0000256" key="6">
    <source>
        <dbReference type="ARBA" id="ARBA00037589"/>
    </source>
</evidence>
<evidence type="ECO:0000256" key="1">
    <source>
        <dbReference type="ARBA" id="ARBA00004772"/>
    </source>
</evidence>
<evidence type="ECO:0000256" key="9">
    <source>
        <dbReference type="RuleBase" id="RU366031"/>
    </source>
</evidence>
<dbReference type="Proteomes" id="UP000664882">
    <property type="component" value="Unassembled WGS sequence"/>
</dbReference>
<comment type="caution">
    <text evidence="11">The sequence shown here is derived from an EMBL/GenBank/DDBJ whole genome shotgun (WGS) entry which is preliminary data.</text>
</comment>
<reference evidence="11 12" key="1">
    <citation type="submission" date="2021-03" db="EMBL/GenBank/DDBJ databases">
        <title>Oceanisphaera sp. nov., isolated from the intestine.</title>
        <authorList>
            <person name="Zhao L.-H."/>
            <person name="Shi L.-F."/>
        </authorList>
    </citation>
    <scope>NUCLEOTIDE SEQUENCE [LARGE SCALE GENOMIC DNA]</scope>
    <source>
        <strain evidence="11 12">DM8</strain>
    </source>
</reference>
<dbReference type="CDD" id="cd06578">
    <property type="entry name" value="HemD"/>
    <property type="match status" value="1"/>
</dbReference>
<comment type="function">
    <text evidence="6 9">Catalyzes cyclization of the linear tetrapyrrole, hydroxymethylbilane, to the macrocyclic uroporphyrinogen III.</text>
</comment>
<evidence type="ECO:0000313" key="11">
    <source>
        <dbReference type="EMBL" id="MBO1520558.1"/>
    </source>
</evidence>
<protein>
    <recommendedName>
        <fullName evidence="7 9">Uroporphyrinogen-III synthase</fullName>
        <ecNumber evidence="3 9">4.2.1.75</ecNumber>
    </recommendedName>
</protein>
<gene>
    <name evidence="11" type="ORF">J3U76_13115</name>
</gene>
<comment type="similarity">
    <text evidence="2 9">Belongs to the uroporphyrinogen-III synthase family.</text>
</comment>
<dbReference type="Pfam" id="PF02602">
    <property type="entry name" value="HEM4"/>
    <property type="match status" value="1"/>
</dbReference>
<evidence type="ECO:0000256" key="8">
    <source>
        <dbReference type="ARBA" id="ARBA00048617"/>
    </source>
</evidence>
<accession>A0ABS3NIY7</accession>
<evidence type="ECO:0000256" key="3">
    <source>
        <dbReference type="ARBA" id="ARBA00013109"/>
    </source>
</evidence>
<evidence type="ECO:0000256" key="4">
    <source>
        <dbReference type="ARBA" id="ARBA00023239"/>
    </source>
</evidence>
<dbReference type="PANTHER" id="PTHR38042">
    <property type="entry name" value="UROPORPHYRINOGEN-III SYNTHASE, CHLOROPLASTIC"/>
    <property type="match status" value="1"/>
</dbReference>
<keyword evidence="4 9" id="KW-0456">Lyase</keyword>
<sequence>MIPLVVRPEPQATSLSQALCAAGHQPVSTPLLSFIEGRELAQLPQLLGQLSEHDYVIAVSVHAVDFTDNALQEYHLTWPSVHYIAVGEATGNAFTKVGVTGAAVPDDPRSEGIIALPGLELLAGRRVVILRGDGGRHMIAPTLTERGAHVDYCEVYRRQYSSDPNDSFVKSWQSKQVDSIIITSGGLLNHIVQLATNNHAKDWLLSRLLIVPSIRVVLEAKALGFTQIINAEGASNQALIAALDERTRNDR</sequence>
<dbReference type="PANTHER" id="PTHR38042:SF1">
    <property type="entry name" value="UROPORPHYRINOGEN-III SYNTHASE, CHLOROPLASTIC"/>
    <property type="match status" value="1"/>
</dbReference>
<dbReference type="Gene3D" id="3.40.50.10090">
    <property type="match status" value="2"/>
</dbReference>
<evidence type="ECO:0000256" key="5">
    <source>
        <dbReference type="ARBA" id="ARBA00023244"/>
    </source>
</evidence>
<dbReference type="RefSeq" id="WP_208006427.1">
    <property type="nucleotide sequence ID" value="NZ_JAGDFX010000017.1"/>
</dbReference>
<evidence type="ECO:0000313" key="12">
    <source>
        <dbReference type="Proteomes" id="UP000664882"/>
    </source>
</evidence>
<feature type="domain" description="Tetrapyrrole biosynthesis uroporphyrinogen III synthase" evidence="10">
    <location>
        <begin position="15"/>
        <end position="241"/>
    </location>
</feature>
<dbReference type="InterPro" id="IPR003754">
    <property type="entry name" value="4pyrrol_synth_uPrphyn_synth"/>
</dbReference>
<dbReference type="SUPFAM" id="SSF69618">
    <property type="entry name" value="HemD-like"/>
    <property type="match status" value="1"/>
</dbReference>
<keyword evidence="5 9" id="KW-0627">Porphyrin biosynthesis</keyword>
<name>A0ABS3NIY7_9GAMM</name>
<keyword evidence="12" id="KW-1185">Reference proteome</keyword>
<dbReference type="EC" id="4.2.1.75" evidence="3 9"/>
<dbReference type="InterPro" id="IPR039793">
    <property type="entry name" value="UROS/Hem4"/>
</dbReference>